<feature type="region of interest" description="Disordered" evidence="1">
    <location>
        <begin position="157"/>
        <end position="191"/>
    </location>
</feature>
<dbReference type="AlphaFoldDB" id="A0A5C3EVG3"/>
<accession>A0A5C3EVG3</accession>
<dbReference type="OrthoDB" id="271595at2759"/>
<feature type="compositionally biased region" description="Acidic residues" evidence="1">
    <location>
        <begin position="684"/>
        <end position="701"/>
    </location>
</feature>
<keyword evidence="3" id="KW-1185">Reference proteome</keyword>
<evidence type="ECO:0000313" key="2">
    <source>
        <dbReference type="EMBL" id="SPO35081.1"/>
    </source>
</evidence>
<feature type="region of interest" description="Disordered" evidence="1">
    <location>
        <begin position="674"/>
        <end position="701"/>
    </location>
</feature>
<feature type="region of interest" description="Disordered" evidence="1">
    <location>
        <begin position="295"/>
        <end position="321"/>
    </location>
</feature>
<evidence type="ECO:0000313" key="3">
    <source>
        <dbReference type="Proteomes" id="UP000323386"/>
    </source>
</evidence>
<feature type="region of interest" description="Disordered" evidence="1">
    <location>
        <begin position="1"/>
        <end position="40"/>
    </location>
</feature>
<feature type="region of interest" description="Disordered" evidence="1">
    <location>
        <begin position="69"/>
        <end position="105"/>
    </location>
</feature>
<sequence length="1028" mass="111174">MYSTRRGSLAPLPPYPHTQKQQQHLGDLSTRSGSLDSTFSGYTTESTAGFRTPLLHDLHLPLPPLLSGSAKSSALAQHSEQRRLPSLSSTFPTSDMGIPTPEQRHDDMVDVFPGFVRSARKDPAHTPASNASNLQKYSTATDLYNLAAVANGLITRESSLTPSGSSKRPRSKTRTLRAENQHADTTNDAKRFKVSHTELATNGLASLPHVHQLGGKEMARPALAYNRPRAPTVSHRAHRSSADSIHSLLAGLESKREIDSRSSRGARSASVSAFAPPQQAGFTAAATCAAATTTTTTAKTKMEPPAPPIQSSSKTPPVREDPLSSQLLTQRTALFFEHLYRDVCFGIFPRAYIYPKIGQNWQKQDPSFAALALSMSVLGLLGARMPADDEVAKEAKAAPVAKMTSPKTDRRSLLDSLDIDVPFRPPILPSFSDDNARAFTADQRDQVVSLISYTLSTRSLSEGTASFGQQPGCTSIFTSLLLSLALWCLEEAEANSNSATRPAAGSTWRDASFLRFAESVALAKILGIDKLAIDEATSQDSKLVADRSTATPHGIDIEERERRIRTWALLVRCERWWASQRDDYRPQLRVPRPLADARSPPASKSTPLKASPVQPPPLLSAEPKESMPSPSVWQSRVSRPLLQPTPQRFTAPGSAGASIMEWIRSSATISEMTPRAGSLQLPPPDEDEEEEEAVPAPEDEAMCAPTQGPDQGQGSMRDQLAVLIDLGFAPFHRILTSRFSWREIECWQGRCAAETCQRLDSALALRIDDSLLDLSMHATSLSLHGGDEAGEATSTRPAALNHRDGILLELIRQVFRCRLWRASLRHGLIVSSPATAAVATTSMSSRSAAATTAKSPCFFGTALTAATVPPPLRPDQPLHIGLDTLDILEDLHDVVFVSANHGSGASSCQPLVRGFLHEIADCVRAVAQSRYRDDAFVLEEEEGDGDDDGDDAEEGQDGADGPGRAEALQAGKDGGQGSRNEIGEEESTGKAESVPPTLAQGHDLTKTTIQQGSRAILFDLERFFQQVF</sequence>
<feature type="compositionally biased region" description="Polar residues" evidence="1">
    <location>
        <begin position="69"/>
        <end position="78"/>
    </location>
</feature>
<feature type="compositionally biased region" description="Polar residues" evidence="1">
    <location>
        <begin position="18"/>
        <end position="40"/>
    </location>
</feature>
<feature type="region of interest" description="Disordered" evidence="1">
    <location>
        <begin position="589"/>
        <end position="635"/>
    </location>
</feature>
<feature type="region of interest" description="Disordered" evidence="1">
    <location>
        <begin position="940"/>
        <end position="1005"/>
    </location>
</feature>
<reference evidence="2 3" key="1">
    <citation type="submission" date="2018-03" db="EMBL/GenBank/DDBJ databases">
        <authorList>
            <person name="Guldener U."/>
        </authorList>
    </citation>
    <scope>NUCLEOTIDE SEQUENCE [LARGE SCALE GENOMIC DNA]</scope>
    <source>
        <strain evidence="2 3">DAOM196992</strain>
    </source>
</reference>
<protein>
    <recommendedName>
        <fullName evidence="4">Transcription factor domain-containing protein</fullName>
    </recommendedName>
</protein>
<evidence type="ECO:0008006" key="4">
    <source>
        <dbReference type="Google" id="ProtNLM"/>
    </source>
</evidence>
<feature type="compositionally biased region" description="Acidic residues" evidence="1">
    <location>
        <begin position="940"/>
        <end position="957"/>
    </location>
</feature>
<evidence type="ECO:0000256" key="1">
    <source>
        <dbReference type="SAM" id="MobiDB-lite"/>
    </source>
</evidence>
<gene>
    <name evidence="2" type="ORF">PSFLO_00552</name>
</gene>
<dbReference type="EMBL" id="OOIP01000001">
    <property type="protein sequence ID" value="SPO35081.1"/>
    <property type="molecule type" value="Genomic_DNA"/>
</dbReference>
<name>A0A5C3EVG3_9BASI</name>
<feature type="compositionally biased region" description="Polar residues" evidence="1">
    <location>
        <begin position="157"/>
        <end position="166"/>
    </location>
</feature>
<organism evidence="2 3">
    <name type="scientific">Pseudozyma flocculosa</name>
    <dbReference type="NCBI Taxonomy" id="84751"/>
    <lineage>
        <taxon>Eukaryota</taxon>
        <taxon>Fungi</taxon>
        <taxon>Dikarya</taxon>
        <taxon>Basidiomycota</taxon>
        <taxon>Ustilaginomycotina</taxon>
        <taxon>Ustilaginomycetes</taxon>
        <taxon>Ustilaginales</taxon>
        <taxon>Ustilaginaceae</taxon>
        <taxon>Pseudozyma</taxon>
    </lineage>
</organism>
<feature type="compositionally biased region" description="Basic and acidic residues" evidence="1">
    <location>
        <begin position="176"/>
        <end position="191"/>
    </location>
</feature>
<proteinExistence type="predicted"/>
<dbReference type="Proteomes" id="UP000323386">
    <property type="component" value="Unassembled WGS sequence"/>
</dbReference>